<keyword evidence="2" id="KW-0812">Transmembrane</keyword>
<accession>A0A915EYB9</accession>
<feature type="compositionally biased region" description="Basic and acidic residues" evidence="1">
    <location>
        <begin position="256"/>
        <end position="273"/>
    </location>
</feature>
<reference evidence="4" key="1">
    <citation type="submission" date="2022-11" db="UniProtKB">
        <authorList>
            <consortium name="WormBaseParasite"/>
        </authorList>
    </citation>
    <scope>IDENTIFICATION</scope>
</reference>
<sequence length="312" mass="34863">MLSFIGAGLRIINLNSHLVSNRLSGENIGFQINLPTCGYPSFWFDVNPKNTFDGQRSTKSSNFTQNSMYRYFITYFDLSTSLRVSPLAQMQNVRIMDLSVLSSVTVILNYVLQCINGGLLNVFFTPTYNQTSKQTTYEFGMNQDRLMKYVKGVLMISGKNLPLDVLKTFPESIGGGDKGVKEAQENPNREVIFIIGPVAAAIIMLIAILGLILISFCTCTTKCCHSHKKKKPKSGNRENKLPAKSAKSSEVAEVPAVEKHKETHQDLPYKRQFDNGYDGYPYYGNEDYKDSGSDSDDSEDDDTTTSKDDDPK</sequence>
<proteinExistence type="predicted"/>
<evidence type="ECO:0000313" key="3">
    <source>
        <dbReference type="Proteomes" id="UP000887562"/>
    </source>
</evidence>
<protein>
    <submittedName>
        <fullName evidence="4">Peptidase A1 domain-containing protein</fullName>
    </submittedName>
</protein>
<dbReference type="WBParaSite" id="maker-E.canG7_contigs_6958-snap-gene-0.14-mRNA-1">
    <property type="protein sequence ID" value="maker-E.canG7_contigs_6958-snap-gene-0.14-mRNA-1"/>
    <property type="gene ID" value="EcG7_07467"/>
</dbReference>
<organism evidence="3 4">
    <name type="scientific">Echinococcus canadensis</name>
    <dbReference type="NCBI Taxonomy" id="519352"/>
    <lineage>
        <taxon>Eukaryota</taxon>
        <taxon>Metazoa</taxon>
        <taxon>Spiralia</taxon>
        <taxon>Lophotrochozoa</taxon>
        <taxon>Platyhelminthes</taxon>
        <taxon>Cestoda</taxon>
        <taxon>Eucestoda</taxon>
        <taxon>Cyclophyllidea</taxon>
        <taxon>Taeniidae</taxon>
        <taxon>Echinococcus</taxon>
        <taxon>Echinococcus canadensis group</taxon>
    </lineage>
</organism>
<dbReference type="AlphaFoldDB" id="A0A915EYB9"/>
<name>A0A915EYB9_9CEST</name>
<feature type="transmembrane region" description="Helical" evidence="2">
    <location>
        <begin position="191"/>
        <end position="216"/>
    </location>
</feature>
<feature type="region of interest" description="Disordered" evidence="1">
    <location>
        <begin position="226"/>
        <end position="312"/>
    </location>
</feature>
<keyword evidence="2" id="KW-0472">Membrane</keyword>
<feature type="compositionally biased region" description="Acidic residues" evidence="1">
    <location>
        <begin position="293"/>
        <end position="303"/>
    </location>
</feature>
<evidence type="ECO:0000313" key="4">
    <source>
        <dbReference type="WBParaSite" id="maker-E.canG7_contigs_6958-snap-gene-0.14-mRNA-1"/>
    </source>
</evidence>
<keyword evidence="3" id="KW-1185">Reference proteome</keyword>
<keyword evidence="2" id="KW-1133">Transmembrane helix</keyword>
<evidence type="ECO:0000256" key="2">
    <source>
        <dbReference type="SAM" id="Phobius"/>
    </source>
</evidence>
<evidence type="ECO:0000256" key="1">
    <source>
        <dbReference type="SAM" id="MobiDB-lite"/>
    </source>
</evidence>
<dbReference type="Proteomes" id="UP000887562">
    <property type="component" value="Unplaced"/>
</dbReference>
<feature type="compositionally biased region" description="Low complexity" evidence="1">
    <location>
        <begin position="274"/>
        <end position="285"/>
    </location>
</feature>